<protein>
    <recommendedName>
        <fullName evidence="4">DUF3267 domain-containing protein</fullName>
    </recommendedName>
</protein>
<evidence type="ECO:0000313" key="2">
    <source>
        <dbReference type="EMBL" id="MBP2329748.1"/>
    </source>
</evidence>
<name>A0ABS4TZC9_9PSEU</name>
<keyword evidence="1" id="KW-1133">Transmembrane helix</keyword>
<evidence type="ECO:0000313" key="3">
    <source>
        <dbReference type="Proteomes" id="UP001519332"/>
    </source>
</evidence>
<dbReference type="Proteomes" id="UP001519332">
    <property type="component" value="Unassembled WGS sequence"/>
</dbReference>
<evidence type="ECO:0000256" key="1">
    <source>
        <dbReference type="SAM" id="Phobius"/>
    </source>
</evidence>
<reference evidence="2 3" key="1">
    <citation type="submission" date="2021-03" db="EMBL/GenBank/DDBJ databases">
        <title>Sequencing the genomes of 1000 actinobacteria strains.</title>
        <authorList>
            <person name="Klenk H.-P."/>
        </authorList>
    </citation>
    <scope>NUCLEOTIDE SEQUENCE [LARGE SCALE GENOMIC DNA]</scope>
    <source>
        <strain evidence="2 3">DSM 46670</strain>
    </source>
</reference>
<feature type="transmembrane region" description="Helical" evidence="1">
    <location>
        <begin position="123"/>
        <end position="139"/>
    </location>
</feature>
<keyword evidence="1" id="KW-0812">Transmembrane</keyword>
<evidence type="ECO:0008006" key="4">
    <source>
        <dbReference type="Google" id="ProtNLM"/>
    </source>
</evidence>
<dbReference type="EMBL" id="JAGINW010000001">
    <property type="protein sequence ID" value="MBP2329748.1"/>
    <property type="molecule type" value="Genomic_DNA"/>
</dbReference>
<keyword evidence="3" id="KW-1185">Reference proteome</keyword>
<accession>A0ABS4TZC9</accession>
<keyword evidence="1" id="KW-0472">Membrane</keyword>
<proteinExistence type="predicted"/>
<sequence>MAVAVAAQVWPLLVFLGAFLAIALAWLARSGDSTPAEMAWWLFKAAALGLVGSFALHESAHVMVLKRIRTVTHIAIDRMAWRTSVLPQGTMTGRQIAGVAIAGPFFCVVVGAVLWASRLDRSLAWWYLAHGVFLLPFFGDGRSLRQGLRTPWRQPAKKDRG</sequence>
<dbReference type="RefSeq" id="WP_209646461.1">
    <property type="nucleotide sequence ID" value="NZ_JAGINW010000001.1"/>
</dbReference>
<organism evidence="2 3">
    <name type="scientific">Kibdelosporangium banguiense</name>
    <dbReference type="NCBI Taxonomy" id="1365924"/>
    <lineage>
        <taxon>Bacteria</taxon>
        <taxon>Bacillati</taxon>
        <taxon>Actinomycetota</taxon>
        <taxon>Actinomycetes</taxon>
        <taxon>Pseudonocardiales</taxon>
        <taxon>Pseudonocardiaceae</taxon>
        <taxon>Kibdelosporangium</taxon>
    </lineage>
</organism>
<comment type="caution">
    <text evidence="2">The sequence shown here is derived from an EMBL/GenBank/DDBJ whole genome shotgun (WGS) entry which is preliminary data.</text>
</comment>
<feature type="transmembrane region" description="Helical" evidence="1">
    <location>
        <begin position="96"/>
        <end position="117"/>
    </location>
</feature>
<feature type="transmembrane region" description="Helical" evidence="1">
    <location>
        <begin position="40"/>
        <end position="57"/>
    </location>
</feature>
<gene>
    <name evidence="2" type="ORF">JOF56_010133</name>
</gene>